<dbReference type="PANTHER" id="PTHR16768">
    <property type="entry name" value="DOWN REGULATED IN RENAL CARCINOMA 1/TU3A"/>
    <property type="match status" value="1"/>
</dbReference>
<sequence>MDQSGGVSVETPPGFHVCCQHQNLFNNGFLSQVILRRMGHRNHKKDHLWATYGNLSSQKAVKDQDELIQPKKLVSPTLESSDHRRFHRELLLSIRRALLPGKKPELLRVLEQRRFRQQRERELALGSSSDLELELRKRQQRLLEYELEERRSAEDQKNIPEFVRVRENLRHIQVSRL</sequence>
<protein>
    <submittedName>
        <fullName evidence="2">Uncharacterized protein</fullName>
    </submittedName>
</protein>
<dbReference type="Pfam" id="PF06625">
    <property type="entry name" value="DUF1151"/>
    <property type="match status" value="1"/>
</dbReference>
<dbReference type="PANTHER" id="PTHR16768:SF7">
    <property type="entry name" value="PROTEIN FAM107B-LIKE"/>
    <property type="match status" value="1"/>
</dbReference>
<dbReference type="GeneTree" id="ENSGT00390000011228"/>
<keyword evidence="1" id="KW-0175">Coiled coil</keyword>
<reference evidence="2" key="3">
    <citation type="submission" date="2025-09" db="UniProtKB">
        <authorList>
            <consortium name="Ensembl"/>
        </authorList>
    </citation>
    <scope>IDENTIFICATION</scope>
</reference>
<evidence type="ECO:0000313" key="2">
    <source>
        <dbReference type="Ensembl" id="ENSDCDP00010029042.1"/>
    </source>
</evidence>
<keyword evidence="3" id="KW-1185">Reference proteome</keyword>
<reference evidence="2 3" key="1">
    <citation type="submission" date="2020-06" db="EMBL/GenBank/DDBJ databases">
        <authorList>
            <consortium name="Wellcome Sanger Institute Data Sharing"/>
        </authorList>
    </citation>
    <scope>NUCLEOTIDE SEQUENCE [LARGE SCALE GENOMIC DNA]</scope>
</reference>
<gene>
    <name evidence="2" type="primary">LOC114800506</name>
</gene>
<dbReference type="InterPro" id="IPR009533">
    <property type="entry name" value="FAM107"/>
</dbReference>
<reference evidence="2" key="2">
    <citation type="submission" date="2025-08" db="UniProtKB">
        <authorList>
            <consortium name="Ensembl"/>
        </authorList>
    </citation>
    <scope>IDENTIFICATION</scope>
</reference>
<evidence type="ECO:0000313" key="3">
    <source>
        <dbReference type="Proteomes" id="UP000694580"/>
    </source>
</evidence>
<dbReference type="Ensembl" id="ENSDCDT00010035828.1">
    <property type="protein sequence ID" value="ENSDCDP00010029042.1"/>
    <property type="gene ID" value="ENSDCDG00010018308.1"/>
</dbReference>
<proteinExistence type="predicted"/>
<dbReference type="Proteomes" id="UP000694580">
    <property type="component" value="Chromosome 12"/>
</dbReference>
<name>A0AAY4C7N9_9TELE</name>
<dbReference type="AlphaFoldDB" id="A0AAY4C7N9"/>
<organism evidence="2 3">
    <name type="scientific">Denticeps clupeoides</name>
    <name type="common">denticle herring</name>
    <dbReference type="NCBI Taxonomy" id="299321"/>
    <lineage>
        <taxon>Eukaryota</taxon>
        <taxon>Metazoa</taxon>
        <taxon>Chordata</taxon>
        <taxon>Craniata</taxon>
        <taxon>Vertebrata</taxon>
        <taxon>Euteleostomi</taxon>
        <taxon>Actinopterygii</taxon>
        <taxon>Neopterygii</taxon>
        <taxon>Teleostei</taxon>
        <taxon>Clupei</taxon>
        <taxon>Clupeiformes</taxon>
        <taxon>Denticipitoidei</taxon>
        <taxon>Denticipitidae</taxon>
        <taxon>Denticeps</taxon>
    </lineage>
</organism>
<evidence type="ECO:0000256" key="1">
    <source>
        <dbReference type="ARBA" id="ARBA00023054"/>
    </source>
</evidence>
<accession>A0AAY4C7N9</accession>